<dbReference type="EMBL" id="SBIP01000006">
    <property type="protein sequence ID" value="RWX74676.1"/>
    <property type="molecule type" value="Genomic_DNA"/>
</dbReference>
<dbReference type="InterPro" id="IPR036390">
    <property type="entry name" value="WH_DNA-bd_sf"/>
</dbReference>
<dbReference type="PANTHER" id="PTHR33221:SF15">
    <property type="entry name" value="HTH-TYPE TRANSCRIPTIONAL REGULATOR YWGB-RELATED"/>
    <property type="match status" value="1"/>
</dbReference>
<dbReference type="Gene3D" id="1.10.10.10">
    <property type="entry name" value="Winged helix-like DNA-binding domain superfamily/Winged helix DNA-binding domain"/>
    <property type="match status" value="1"/>
</dbReference>
<dbReference type="GO" id="GO:0005829">
    <property type="term" value="C:cytosol"/>
    <property type="evidence" value="ECO:0007669"/>
    <property type="project" value="TreeGrafter"/>
</dbReference>
<name>A0A3S3RDG7_9HYPH</name>
<dbReference type="InterPro" id="IPR000944">
    <property type="entry name" value="Tscrpt_reg_Rrf2"/>
</dbReference>
<evidence type="ECO:0000313" key="2">
    <source>
        <dbReference type="Proteomes" id="UP000287687"/>
    </source>
</evidence>
<protein>
    <submittedName>
        <fullName evidence="1">Rrf2 family transcriptional regulator</fullName>
    </submittedName>
</protein>
<dbReference type="OrthoDB" id="9800506at2"/>
<keyword evidence="2" id="KW-1185">Reference proteome</keyword>
<evidence type="ECO:0000313" key="1">
    <source>
        <dbReference type="EMBL" id="RWX74676.1"/>
    </source>
</evidence>
<dbReference type="SUPFAM" id="SSF46785">
    <property type="entry name" value="Winged helix' DNA-binding domain"/>
    <property type="match status" value="1"/>
</dbReference>
<dbReference type="PANTHER" id="PTHR33221">
    <property type="entry name" value="WINGED HELIX-TURN-HELIX TRANSCRIPTIONAL REGULATOR, RRF2 FAMILY"/>
    <property type="match status" value="1"/>
</dbReference>
<reference evidence="1 2" key="1">
    <citation type="submission" date="2019-01" db="EMBL/GenBank/DDBJ databases">
        <title>The draft genome of Rhizobium sp. 24NR.</title>
        <authorList>
            <person name="Liu L."/>
            <person name="Liang L."/>
            <person name="Shi S."/>
            <person name="Xu L."/>
            <person name="Wang X."/>
            <person name="Li L."/>
            <person name="Zhang X."/>
        </authorList>
    </citation>
    <scope>NUCLEOTIDE SEQUENCE [LARGE SCALE GENOMIC DNA]</scope>
    <source>
        <strain evidence="1 2">24NR</strain>
    </source>
</reference>
<gene>
    <name evidence="1" type="ORF">EPK99_22440</name>
</gene>
<dbReference type="Pfam" id="PF02082">
    <property type="entry name" value="Rrf2"/>
    <property type="match status" value="1"/>
</dbReference>
<organism evidence="1 2">
    <name type="scientific">Neorhizobium lilium</name>
    <dbReference type="NCBI Taxonomy" id="2503024"/>
    <lineage>
        <taxon>Bacteria</taxon>
        <taxon>Pseudomonadati</taxon>
        <taxon>Pseudomonadota</taxon>
        <taxon>Alphaproteobacteria</taxon>
        <taxon>Hyphomicrobiales</taxon>
        <taxon>Rhizobiaceae</taxon>
        <taxon>Rhizobium/Agrobacterium group</taxon>
        <taxon>Neorhizobium</taxon>
    </lineage>
</organism>
<dbReference type="GO" id="GO:0003700">
    <property type="term" value="F:DNA-binding transcription factor activity"/>
    <property type="evidence" value="ECO:0007669"/>
    <property type="project" value="TreeGrafter"/>
</dbReference>
<proteinExistence type="predicted"/>
<dbReference type="PROSITE" id="PS51197">
    <property type="entry name" value="HTH_RRF2_2"/>
    <property type="match status" value="1"/>
</dbReference>
<sequence length="148" mass="15526">MPTSTRFAVAVHILTALAVTDGKPLRSEDIAYSANTGAVVIRGLLSRLSDAGLTRSQLGAGGGALLAKPAAKIRLLDVYDAVEDTELFSMHRTPPCESCAVGGNILEALQPALTRARTALEIELAKTTVADIATDVARLGKFSLPLVW</sequence>
<accession>A0A3S3RDG7</accession>
<dbReference type="RefSeq" id="WP_128445338.1">
    <property type="nucleotide sequence ID" value="NZ_SBIP01000006.1"/>
</dbReference>
<dbReference type="Proteomes" id="UP000287687">
    <property type="component" value="Unassembled WGS sequence"/>
</dbReference>
<dbReference type="InterPro" id="IPR036388">
    <property type="entry name" value="WH-like_DNA-bd_sf"/>
</dbReference>
<comment type="caution">
    <text evidence="1">The sequence shown here is derived from an EMBL/GenBank/DDBJ whole genome shotgun (WGS) entry which is preliminary data.</text>
</comment>
<dbReference type="AlphaFoldDB" id="A0A3S3RDG7"/>